<dbReference type="InterPro" id="IPR004852">
    <property type="entry name" value="Di-haem_cyt_c_peroxidsae"/>
</dbReference>
<dbReference type="InterPro" id="IPR036909">
    <property type="entry name" value="Cyt_c-like_dom_sf"/>
</dbReference>
<name>A0A9E7CZ58_9FLAO</name>
<dbReference type="GO" id="GO:0009055">
    <property type="term" value="F:electron transfer activity"/>
    <property type="evidence" value="ECO:0007669"/>
    <property type="project" value="InterPro"/>
</dbReference>
<evidence type="ECO:0000256" key="2">
    <source>
        <dbReference type="ARBA" id="ARBA00022617"/>
    </source>
</evidence>
<reference evidence="10" key="1">
    <citation type="submission" date="2022-03" db="EMBL/GenBank/DDBJ databases">
        <title>Description of Abyssus ytuae gen. nov., sp. nov., a novel member of the family Flavobacteriaceae isolated from the sediment of Mariana Trench.</title>
        <authorList>
            <person name="Zhang J."/>
            <person name="Xu X."/>
        </authorList>
    </citation>
    <scope>NUCLEOTIDE SEQUENCE</scope>
    <source>
        <strain evidence="10">MT3330</strain>
    </source>
</reference>
<keyword evidence="8" id="KW-1133">Transmembrane helix</keyword>
<dbReference type="Gene3D" id="1.10.760.10">
    <property type="entry name" value="Cytochrome c-like domain"/>
    <property type="match status" value="2"/>
</dbReference>
<evidence type="ECO:0000313" key="10">
    <source>
        <dbReference type="EMBL" id="UOB17275.1"/>
    </source>
</evidence>
<evidence type="ECO:0000256" key="5">
    <source>
        <dbReference type="ARBA" id="ARBA00023002"/>
    </source>
</evidence>
<feature type="domain" description="Cytochrome c" evidence="9">
    <location>
        <begin position="458"/>
        <end position="604"/>
    </location>
</feature>
<dbReference type="PANTHER" id="PTHR30600">
    <property type="entry name" value="CYTOCHROME C PEROXIDASE-RELATED"/>
    <property type="match status" value="1"/>
</dbReference>
<keyword evidence="8" id="KW-0472">Membrane</keyword>
<dbReference type="Proteomes" id="UP000831290">
    <property type="component" value="Chromosome"/>
</dbReference>
<evidence type="ECO:0000313" key="11">
    <source>
        <dbReference type="Proteomes" id="UP000831290"/>
    </source>
</evidence>
<dbReference type="InterPro" id="IPR009056">
    <property type="entry name" value="Cyt_c-like_dom"/>
</dbReference>
<keyword evidence="8" id="KW-0812">Transmembrane</keyword>
<dbReference type="AlphaFoldDB" id="A0A9E7CZ58"/>
<dbReference type="KEGG" id="fbm:MQE35_16255"/>
<keyword evidence="10" id="KW-0575">Peroxidase</keyword>
<keyword evidence="3 7" id="KW-0479">Metal-binding</keyword>
<accession>A0A9E7CZ58</accession>
<evidence type="ECO:0000256" key="1">
    <source>
        <dbReference type="ARBA" id="ARBA00004196"/>
    </source>
</evidence>
<dbReference type="GO" id="GO:0046872">
    <property type="term" value="F:metal ion binding"/>
    <property type="evidence" value="ECO:0007669"/>
    <property type="project" value="UniProtKB-KW"/>
</dbReference>
<dbReference type="RefSeq" id="WP_255842614.1">
    <property type="nucleotide sequence ID" value="NZ_CP094358.1"/>
</dbReference>
<dbReference type="Pfam" id="PF03150">
    <property type="entry name" value="CCP_MauG"/>
    <property type="match status" value="1"/>
</dbReference>
<keyword evidence="4" id="KW-0732">Signal</keyword>
<gene>
    <name evidence="10" type="ORF">MQE35_16255</name>
</gene>
<dbReference type="PROSITE" id="PS51007">
    <property type="entry name" value="CYTC"/>
    <property type="match status" value="1"/>
</dbReference>
<feature type="transmembrane region" description="Helical" evidence="8">
    <location>
        <begin position="9"/>
        <end position="26"/>
    </location>
</feature>
<dbReference type="SUPFAM" id="SSF46626">
    <property type="entry name" value="Cytochrome c"/>
    <property type="match status" value="2"/>
</dbReference>
<evidence type="ECO:0000256" key="6">
    <source>
        <dbReference type="ARBA" id="ARBA00023004"/>
    </source>
</evidence>
<organism evidence="10 11">
    <name type="scientific">Abyssalbus ytuae</name>
    <dbReference type="NCBI Taxonomy" id="2926907"/>
    <lineage>
        <taxon>Bacteria</taxon>
        <taxon>Pseudomonadati</taxon>
        <taxon>Bacteroidota</taxon>
        <taxon>Flavobacteriia</taxon>
        <taxon>Flavobacteriales</taxon>
        <taxon>Flavobacteriaceae</taxon>
        <taxon>Abyssalbus</taxon>
    </lineage>
</organism>
<evidence type="ECO:0000256" key="7">
    <source>
        <dbReference type="PROSITE-ProRule" id="PRU00433"/>
    </source>
</evidence>
<comment type="subcellular location">
    <subcellularLocation>
        <location evidence="1">Cell envelope</location>
    </subcellularLocation>
</comment>
<keyword evidence="6 7" id="KW-0408">Iron</keyword>
<dbReference type="EMBL" id="CP094358">
    <property type="protein sequence ID" value="UOB17275.1"/>
    <property type="molecule type" value="Genomic_DNA"/>
</dbReference>
<evidence type="ECO:0000259" key="9">
    <source>
        <dbReference type="PROSITE" id="PS51007"/>
    </source>
</evidence>
<evidence type="ECO:0000256" key="8">
    <source>
        <dbReference type="SAM" id="Phobius"/>
    </source>
</evidence>
<dbReference type="Gene3D" id="1.20.1420.20">
    <property type="entry name" value="M75 peptidase, HXXE motif"/>
    <property type="match status" value="1"/>
</dbReference>
<keyword evidence="11" id="KW-1185">Reference proteome</keyword>
<keyword evidence="2 7" id="KW-0349">Heme</keyword>
<dbReference type="GO" id="GO:0020037">
    <property type="term" value="F:heme binding"/>
    <property type="evidence" value="ECO:0007669"/>
    <property type="project" value="InterPro"/>
</dbReference>
<proteinExistence type="predicted"/>
<protein>
    <submittedName>
        <fullName evidence="10">Cytochrome-c peroxidase</fullName>
    </submittedName>
</protein>
<dbReference type="GO" id="GO:0030313">
    <property type="term" value="C:cell envelope"/>
    <property type="evidence" value="ECO:0007669"/>
    <property type="project" value="UniProtKB-SubCell"/>
</dbReference>
<evidence type="ECO:0000256" key="4">
    <source>
        <dbReference type="ARBA" id="ARBA00022729"/>
    </source>
</evidence>
<dbReference type="PANTHER" id="PTHR30600:SF10">
    <property type="entry name" value="BLL6722 PROTEIN"/>
    <property type="match status" value="1"/>
</dbReference>
<sequence>MQTLNPYKLIYAFLVISAVTFIFSSFKTQNPGKTQSGLIYDYLKDFHQQTILLDKRAQAYKLKNIPQDSLKEALLKTRKSYKQTEFYLAYYYPEYISSHINGAPLLHVETEGNLSSVLNPEGLQVLDEIIFSGDAEKERNQIAILTKRLRTNYEMLYNKLIVKEIHIDINAFRLQLVRIFTMGITGFDTPGSINALPEAEASLAAMKSIFEASYHSSQIVNLFEKAIKSIEGKTKTHFEEFDRLNFLKKYIDPLYNQLAVFQSDKNDNTLKFLSSWNPESNSIFSKNFLNPYKFTQLKESEDSRVLRKLGKKLFYDPILSNNEKMSCASCHQPEKTFTDHISKSVSNVQGISVMRNAPTLLNAVYADRYFYDLRAFTLEQQAEHVIFNKQEFNTAYTSIIKKLEEDPEYSKYFKKAFGNKTINRERFVKALASYVLSLQSFDSTFDKYVRNENKGLSKEAQNGFNLFMGKANCATCHFAPTFSGLVPPFYNENESEILGVLQDPDASVKIVDTDEGRFNNQVNSEKQWIYEKSFKTTTIRNASLTAPYFHNGAYDTLEEVIDFYNEGGGAGMGLKVTNQTLPPDKLDLTQTEKKELIAFIESLNDVSGQ</sequence>
<dbReference type="GO" id="GO:0004130">
    <property type="term" value="F:cytochrome-c peroxidase activity"/>
    <property type="evidence" value="ECO:0007669"/>
    <property type="project" value="TreeGrafter"/>
</dbReference>
<dbReference type="InterPro" id="IPR038352">
    <property type="entry name" value="Imelysin_sf"/>
</dbReference>
<dbReference type="InterPro" id="IPR051395">
    <property type="entry name" value="Cytochrome_c_Peroxidase/MauG"/>
</dbReference>
<evidence type="ECO:0000256" key="3">
    <source>
        <dbReference type="ARBA" id="ARBA00022723"/>
    </source>
</evidence>
<keyword evidence="5" id="KW-0560">Oxidoreductase</keyword>